<dbReference type="EMBL" id="CP032153">
    <property type="protein sequence ID" value="AYN19754.1"/>
    <property type="molecule type" value="Genomic_DNA"/>
</dbReference>
<gene>
    <name evidence="2" type="ORF">D3M96_03885</name>
    <name evidence="3" type="ORF">MTR80_02350</name>
</gene>
<dbReference type="RefSeq" id="WP_108728107.1">
    <property type="nucleotide sequence ID" value="NZ_CP022390.1"/>
</dbReference>
<dbReference type="GeneID" id="96867744"/>
<keyword evidence="5" id="KW-1185">Reference proteome</keyword>
<dbReference type="EMBL" id="CP094619">
    <property type="protein sequence ID" value="UQN36585.1"/>
    <property type="molecule type" value="Genomic_DNA"/>
</dbReference>
<feature type="signal peptide" evidence="1">
    <location>
        <begin position="1"/>
        <end position="25"/>
    </location>
</feature>
<reference evidence="3 5" key="2">
    <citation type="journal article" date="2022" name="Int. J. Syst. Evol. Microbiol.">
        <title>Characterization of Alcaligenes aquatilis as a novel member of heterotrophic nitrifier-aerobic denitrifier and its performance in treating piggery wastewater.</title>
        <authorList>
            <person name="Cao X."/>
            <person name="Zhao B."/>
            <person name="Wu Y."/>
            <person name="Huang J."/>
            <person name="Wang H."/>
            <person name="Sun X."/>
            <person name="Li S."/>
        </authorList>
    </citation>
    <scope>NUCLEOTIDE SEQUENCE [LARGE SCALE GENOMIC DNA]</scope>
    <source>
        <strain evidence="3 5">AS1</strain>
    </source>
</reference>
<organism evidence="2 4">
    <name type="scientific">Alcaligenes aquatilis</name>
    <dbReference type="NCBI Taxonomy" id="323284"/>
    <lineage>
        <taxon>Bacteria</taxon>
        <taxon>Pseudomonadati</taxon>
        <taxon>Pseudomonadota</taxon>
        <taxon>Betaproteobacteria</taxon>
        <taxon>Burkholderiales</taxon>
        <taxon>Alcaligenaceae</taxon>
        <taxon>Alcaligenes</taxon>
    </lineage>
</organism>
<accession>A0A3G2HRT1</accession>
<sequence length="110" mass="11844">MFKVSSFLLSVVVLGGSVLPTTASAADRRVKLVNKSGVTLVEFHASRSKVGDWEENIIAGQPLRSGQSMIVNVDDGTGACEYDFMGTFSDGDVVTSMENDVCVLEEFTFE</sequence>
<evidence type="ECO:0000313" key="4">
    <source>
        <dbReference type="Proteomes" id="UP000268070"/>
    </source>
</evidence>
<keyword evidence="1" id="KW-0732">Signal</keyword>
<accession>A0A3R9BSX7</accession>
<evidence type="ECO:0000313" key="3">
    <source>
        <dbReference type="EMBL" id="UQN36585.1"/>
    </source>
</evidence>
<dbReference type="AlphaFoldDB" id="A0A3G2HRT1"/>
<evidence type="ECO:0000313" key="2">
    <source>
        <dbReference type="EMBL" id="AYN19754.1"/>
    </source>
</evidence>
<dbReference type="Proteomes" id="UP000268070">
    <property type="component" value="Chromosome"/>
</dbReference>
<protein>
    <submittedName>
        <fullName evidence="2">Uncharacterized protein</fullName>
    </submittedName>
</protein>
<proteinExistence type="predicted"/>
<dbReference type="OrthoDB" id="4736977at2"/>
<reference evidence="2 4" key="1">
    <citation type="submission" date="2018-09" db="EMBL/GenBank/DDBJ databases">
        <title>Complete genome sequence of the hydrocarbonoclastic bacterium Alcaligenes aquatilis QD168, isolated from a crude-oil polluted marine sediment of Central Chile.</title>
        <authorList>
            <person name="Duran R.E."/>
            <person name="Barra B."/>
            <person name="Salva-Serra F."/>
            <person name="Mendez V."/>
            <person name="Moore E.R.B."/>
            <person name="Seeger M."/>
        </authorList>
    </citation>
    <scope>NUCLEOTIDE SEQUENCE [LARGE SCALE GENOMIC DNA]</scope>
    <source>
        <strain evidence="2 4">QD168</strain>
    </source>
</reference>
<dbReference type="KEGG" id="aaqu:D3M96_03885"/>
<evidence type="ECO:0000313" key="5">
    <source>
        <dbReference type="Proteomes" id="UP000831759"/>
    </source>
</evidence>
<name>A0A3G2HRT1_9BURK</name>
<evidence type="ECO:0000256" key="1">
    <source>
        <dbReference type="SAM" id="SignalP"/>
    </source>
</evidence>
<dbReference type="Proteomes" id="UP000831759">
    <property type="component" value="Chromosome"/>
</dbReference>
<feature type="chain" id="PRO_5044593413" evidence="1">
    <location>
        <begin position="26"/>
        <end position="110"/>
    </location>
</feature>